<evidence type="ECO:0000313" key="3">
    <source>
        <dbReference type="WBParaSite" id="Hba_07259"/>
    </source>
</evidence>
<keyword evidence="1" id="KW-0472">Membrane</keyword>
<accession>A0A1I7WQ32</accession>
<name>A0A1I7WQ32_HETBA</name>
<organism evidence="2 3">
    <name type="scientific">Heterorhabditis bacteriophora</name>
    <name type="common">Entomopathogenic nematode worm</name>
    <dbReference type="NCBI Taxonomy" id="37862"/>
    <lineage>
        <taxon>Eukaryota</taxon>
        <taxon>Metazoa</taxon>
        <taxon>Ecdysozoa</taxon>
        <taxon>Nematoda</taxon>
        <taxon>Chromadorea</taxon>
        <taxon>Rhabditida</taxon>
        <taxon>Rhabditina</taxon>
        <taxon>Rhabditomorpha</taxon>
        <taxon>Strongyloidea</taxon>
        <taxon>Heterorhabditidae</taxon>
        <taxon>Heterorhabditis</taxon>
    </lineage>
</organism>
<sequence>MLLGYRLHSSQKDCSYAREFLYLLTETLLHIQPTIFTHKQLFLDDNCFGAINRTRTCGIREHLSWRLDGTDLALLYPHRMTYTTRPSQYIRSRRLLIGYQLPPLFFMLVYYSFKLMEKRIFTGTHLF</sequence>
<evidence type="ECO:0000256" key="1">
    <source>
        <dbReference type="SAM" id="Phobius"/>
    </source>
</evidence>
<reference evidence="3" key="1">
    <citation type="submission" date="2016-11" db="UniProtKB">
        <authorList>
            <consortium name="WormBaseParasite"/>
        </authorList>
    </citation>
    <scope>IDENTIFICATION</scope>
</reference>
<keyword evidence="1" id="KW-1133">Transmembrane helix</keyword>
<evidence type="ECO:0000313" key="2">
    <source>
        <dbReference type="Proteomes" id="UP000095283"/>
    </source>
</evidence>
<proteinExistence type="predicted"/>
<dbReference type="Proteomes" id="UP000095283">
    <property type="component" value="Unplaced"/>
</dbReference>
<dbReference type="AlphaFoldDB" id="A0A1I7WQ32"/>
<keyword evidence="1" id="KW-0812">Transmembrane</keyword>
<protein>
    <submittedName>
        <fullName evidence="3">DDE_Tnp_1_7 domain-containing protein</fullName>
    </submittedName>
</protein>
<keyword evidence="2" id="KW-1185">Reference proteome</keyword>
<feature type="transmembrane region" description="Helical" evidence="1">
    <location>
        <begin position="95"/>
        <end position="113"/>
    </location>
</feature>
<dbReference type="WBParaSite" id="Hba_07259">
    <property type="protein sequence ID" value="Hba_07259"/>
    <property type="gene ID" value="Hba_07259"/>
</dbReference>